<sequence length="522" mass="59404">MQLSLFFIVHFVLIFLFLLGLRISRFSFVWNISVLLFACAFVAFFITNGPPISVLTWILSPGLMIQALILGWFSINPSNRKKHDHPYSVSLKGENSTWMIDNLRKGISIIGAAGSGKTESLIHPLMMHLASHNFSGVIYDYKNFELTELAYPVFKTNDLPFYIISFDRFYNRVNPIAPKYMRDEESVNEFSRVLIENLMELKESGAEGSSKFFQDAAEGLLAGLIWMFKQKDPDTCNLPALIDFFIANRSEQLAEFINQDSIARGMASAFLNGLESERQTAGVLSTLANGLKKINTQRIRKVISQDEVPLECNHPINPGVICLVNNPKFESAYSPIISAILHVIMKQMSVRHRRPSFLLMEEAPTLRLLNMHRIPATMRSYNIATIYVLQDKVQNDVLYGEKMSRAILANLSYQFFGKANDPETAKYYEQFLELIKTKTRSVSKGMNLSFDTRITSSEKEVHKIRANQFFKLQTGQFIASSDARSQLLSFPNKNLHRSLPILKKEDLLLERLAMESNAIHKS</sequence>
<comment type="subcellular location">
    <subcellularLocation>
        <location evidence="1">Cell membrane</location>
        <topology evidence="1">Multi-pass membrane protein</topology>
    </subcellularLocation>
</comment>
<evidence type="ECO:0000256" key="7">
    <source>
        <dbReference type="SAM" id="Phobius"/>
    </source>
</evidence>
<comment type="similarity">
    <text evidence="2">Belongs to the VirD4/TraG family.</text>
</comment>
<dbReference type="CDD" id="cd01127">
    <property type="entry name" value="TrwB_TraG_TraD_VirD4"/>
    <property type="match status" value="1"/>
</dbReference>
<keyword evidence="5 7" id="KW-1133">Transmembrane helix</keyword>
<evidence type="ECO:0000313" key="9">
    <source>
        <dbReference type="Proteomes" id="UP000305939"/>
    </source>
</evidence>
<evidence type="ECO:0000313" key="8">
    <source>
        <dbReference type="EMBL" id="THD67630.1"/>
    </source>
</evidence>
<feature type="transmembrane region" description="Helical" evidence="7">
    <location>
        <begin position="52"/>
        <end position="73"/>
    </location>
</feature>
<dbReference type="AlphaFoldDB" id="A0A4S3LZR0"/>
<proteinExistence type="inferred from homology"/>
<dbReference type="EMBL" id="SSMC01000002">
    <property type="protein sequence ID" value="THD67630.1"/>
    <property type="molecule type" value="Genomic_DNA"/>
</dbReference>
<dbReference type="PANTHER" id="PTHR37937">
    <property type="entry name" value="CONJUGATIVE TRANSFER: DNA TRANSPORT"/>
    <property type="match status" value="1"/>
</dbReference>
<evidence type="ECO:0000256" key="6">
    <source>
        <dbReference type="ARBA" id="ARBA00023136"/>
    </source>
</evidence>
<dbReference type="Pfam" id="PF02534">
    <property type="entry name" value="T4SS-DNA_transf"/>
    <property type="match status" value="1"/>
</dbReference>
<organism evidence="8 9">
    <name type="scientific">Robertkochia marina</name>
    <dbReference type="NCBI Taxonomy" id="1227945"/>
    <lineage>
        <taxon>Bacteria</taxon>
        <taxon>Pseudomonadati</taxon>
        <taxon>Bacteroidota</taxon>
        <taxon>Flavobacteriia</taxon>
        <taxon>Flavobacteriales</taxon>
        <taxon>Flavobacteriaceae</taxon>
        <taxon>Robertkochia</taxon>
    </lineage>
</organism>
<keyword evidence="9" id="KW-1185">Reference proteome</keyword>
<evidence type="ECO:0000256" key="3">
    <source>
        <dbReference type="ARBA" id="ARBA00022475"/>
    </source>
</evidence>
<name>A0A4S3LZR0_9FLAO</name>
<dbReference type="InterPro" id="IPR027417">
    <property type="entry name" value="P-loop_NTPase"/>
</dbReference>
<evidence type="ECO:0000256" key="4">
    <source>
        <dbReference type="ARBA" id="ARBA00022692"/>
    </source>
</evidence>
<comment type="caution">
    <text evidence="8">The sequence shown here is derived from an EMBL/GenBank/DDBJ whole genome shotgun (WGS) entry which is preliminary data.</text>
</comment>
<keyword evidence="6 7" id="KW-0472">Membrane</keyword>
<dbReference type="OrthoDB" id="102453at2"/>
<dbReference type="Proteomes" id="UP000305939">
    <property type="component" value="Unassembled WGS sequence"/>
</dbReference>
<dbReference type="InterPro" id="IPR003688">
    <property type="entry name" value="TraG/VirD4"/>
</dbReference>
<evidence type="ECO:0000256" key="1">
    <source>
        <dbReference type="ARBA" id="ARBA00004651"/>
    </source>
</evidence>
<keyword evidence="3" id="KW-1003">Cell membrane</keyword>
<dbReference type="SUPFAM" id="SSF52540">
    <property type="entry name" value="P-loop containing nucleoside triphosphate hydrolases"/>
    <property type="match status" value="1"/>
</dbReference>
<feature type="transmembrane region" description="Helical" evidence="7">
    <location>
        <begin position="6"/>
        <end position="21"/>
    </location>
</feature>
<dbReference type="PANTHER" id="PTHR37937:SF1">
    <property type="entry name" value="CONJUGATIVE TRANSFER: DNA TRANSPORT"/>
    <property type="match status" value="1"/>
</dbReference>
<gene>
    <name evidence="8" type="ORF">E7Z59_08200</name>
</gene>
<dbReference type="Gene3D" id="3.40.50.300">
    <property type="entry name" value="P-loop containing nucleotide triphosphate hydrolases"/>
    <property type="match status" value="1"/>
</dbReference>
<accession>A0A4S3LZR0</accession>
<dbReference type="GO" id="GO:0005886">
    <property type="term" value="C:plasma membrane"/>
    <property type="evidence" value="ECO:0007669"/>
    <property type="project" value="UniProtKB-SubCell"/>
</dbReference>
<keyword evidence="4 7" id="KW-0812">Transmembrane</keyword>
<evidence type="ECO:0000256" key="5">
    <source>
        <dbReference type="ARBA" id="ARBA00022989"/>
    </source>
</evidence>
<evidence type="ECO:0000256" key="2">
    <source>
        <dbReference type="ARBA" id="ARBA00008806"/>
    </source>
</evidence>
<protein>
    <submittedName>
        <fullName evidence="8">Type IV secretory system conjugative DNA transfer family protein</fullName>
    </submittedName>
</protein>
<reference evidence="8 9" key="1">
    <citation type="submission" date="2019-04" db="EMBL/GenBank/DDBJ databases">
        <title>Draft genome sequence of Robertkochia marina CC-AMO-30D.</title>
        <authorList>
            <person name="Hameed A."/>
            <person name="Lin S.-Y."/>
            <person name="Shahina M."/>
            <person name="Lai W.-A."/>
            <person name="Young C.-C."/>
        </authorList>
    </citation>
    <scope>NUCLEOTIDE SEQUENCE [LARGE SCALE GENOMIC DNA]</scope>
    <source>
        <strain evidence="8 9">CC-AMO-30D</strain>
    </source>
</reference>
<dbReference type="InterPro" id="IPR051539">
    <property type="entry name" value="T4SS-coupling_protein"/>
</dbReference>
<feature type="transmembrane region" description="Helical" evidence="7">
    <location>
        <begin position="28"/>
        <end position="46"/>
    </location>
</feature>